<organism evidence="1 2">
    <name type="scientific">Thalictrum thalictroides</name>
    <name type="common">Rue-anemone</name>
    <name type="synonym">Anemone thalictroides</name>
    <dbReference type="NCBI Taxonomy" id="46969"/>
    <lineage>
        <taxon>Eukaryota</taxon>
        <taxon>Viridiplantae</taxon>
        <taxon>Streptophyta</taxon>
        <taxon>Embryophyta</taxon>
        <taxon>Tracheophyta</taxon>
        <taxon>Spermatophyta</taxon>
        <taxon>Magnoliopsida</taxon>
        <taxon>Ranunculales</taxon>
        <taxon>Ranunculaceae</taxon>
        <taxon>Thalictroideae</taxon>
        <taxon>Thalictrum</taxon>
    </lineage>
</organism>
<name>A0A7J6VPG5_THATH</name>
<dbReference type="AlphaFoldDB" id="A0A7J6VPG5"/>
<reference evidence="1 2" key="1">
    <citation type="submission" date="2020-06" db="EMBL/GenBank/DDBJ databases">
        <title>Transcriptomic and genomic resources for Thalictrum thalictroides and T. hernandezii: Facilitating candidate gene discovery in an emerging model plant lineage.</title>
        <authorList>
            <person name="Arias T."/>
            <person name="Riano-Pachon D.M."/>
            <person name="Di Stilio V.S."/>
        </authorList>
    </citation>
    <scope>NUCLEOTIDE SEQUENCE [LARGE SCALE GENOMIC DNA]</scope>
    <source>
        <strain evidence="2">cv. WT478/WT964</strain>
        <tissue evidence="1">Leaves</tissue>
    </source>
</reference>
<keyword evidence="1" id="KW-0540">Nuclease</keyword>
<sequence>MSKLQKSMPTFIGEDLLTRVDPILKPGKKLHVLVTHDESIFFTNDGKKFLWHKHGDMPFYVKGHGCSLHVSDFLTETFGRLKLPVDATVTEERDLTREACVIIKPGGNVDNWKLKDLIQQMTKKAIPIFETLHPGATAVFAFDQSTAHTAYASDALLVSKMNLRPGGKQPKLCCTVFNGVEQHMVFPYDHPDKDLHGQPKGMEAVLREHGLWEDRLKAKCKKCRQRDFSPERSICCATRILSLQPDFLSQRPLLQEVIESFNHKIVYYPKFHCELNFIELFWGAAKVYTRNLCDYKWSSLQKTVPEALDSVSLSQIRKYARKTCRLMQKYRDGLTGPEAELSEKRRSSHRCVCKSLYQNFNETLL</sequence>
<keyword evidence="1" id="KW-0255">Endonuclease</keyword>
<evidence type="ECO:0000313" key="2">
    <source>
        <dbReference type="Proteomes" id="UP000554482"/>
    </source>
</evidence>
<accession>A0A7J6VPG5</accession>
<dbReference type="EMBL" id="JABWDY010028570">
    <property type="protein sequence ID" value="KAF5186994.1"/>
    <property type="molecule type" value="Genomic_DNA"/>
</dbReference>
<comment type="caution">
    <text evidence="1">The sequence shown here is derived from an EMBL/GenBank/DDBJ whole genome shotgun (WGS) entry which is preliminary data.</text>
</comment>
<dbReference type="InterPro" id="IPR036397">
    <property type="entry name" value="RNaseH_sf"/>
</dbReference>
<proteinExistence type="predicted"/>
<protein>
    <submittedName>
        <fullName evidence="1">Dde family endonuclease</fullName>
    </submittedName>
</protein>
<keyword evidence="1" id="KW-0378">Hydrolase</keyword>
<dbReference type="OrthoDB" id="10044727at2759"/>
<dbReference type="Gene3D" id="3.30.420.10">
    <property type="entry name" value="Ribonuclease H-like superfamily/Ribonuclease H"/>
    <property type="match status" value="1"/>
</dbReference>
<evidence type="ECO:0000313" key="1">
    <source>
        <dbReference type="EMBL" id="KAF5186994.1"/>
    </source>
</evidence>
<dbReference type="PANTHER" id="PTHR35871:SF1">
    <property type="entry name" value="CXC1-LIKE CYSTEINE CLUSTER ASSOCIATED WITH KDZ TRANSPOSASES DOMAIN-CONTAINING PROTEIN"/>
    <property type="match status" value="1"/>
</dbReference>
<dbReference type="GO" id="GO:0003676">
    <property type="term" value="F:nucleic acid binding"/>
    <property type="evidence" value="ECO:0007669"/>
    <property type="project" value="InterPro"/>
</dbReference>
<gene>
    <name evidence="1" type="ORF">FRX31_023419</name>
</gene>
<dbReference type="GO" id="GO:0004519">
    <property type="term" value="F:endonuclease activity"/>
    <property type="evidence" value="ECO:0007669"/>
    <property type="project" value="UniProtKB-KW"/>
</dbReference>
<keyword evidence="2" id="KW-1185">Reference proteome</keyword>
<dbReference type="Proteomes" id="UP000554482">
    <property type="component" value="Unassembled WGS sequence"/>
</dbReference>
<dbReference type="PANTHER" id="PTHR35871">
    <property type="entry name" value="EXPRESSED PROTEIN"/>
    <property type="match status" value="1"/>
</dbReference>